<dbReference type="PROSITE" id="PS50850">
    <property type="entry name" value="MFS"/>
    <property type="match status" value="1"/>
</dbReference>
<feature type="transmembrane region" description="Helical" evidence="1">
    <location>
        <begin position="49"/>
        <end position="69"/>
    </location>
</feature>
<feature type="transmembrane region" description="Helical" evidence="1">
    <location>
        <begin position="351"/>
        <end position="373"/>
    </location>
</feature>
<name>A0A3B0RSD9_9ZZZZ</name>
<organism evidence="3">
    <name type="scientific">hydrothermal vent metagenome</name>
    <dbReference type="NCBI Taxonomy" id="652676"/>
    <lineage>
        <taxon>unclassified sequences</taxon>
        <taxon>metagenomes</taxon>
        <taxon>ecological metagenomes</taxon>
    </lineage>
</organism>
<evidence type="ECO:0000256" key="1">
    <source>
        <dbReference type="SAM" id="Phobius"/>
    </source>
</evidence>
<feature type="transmembrane region" description="Helical" evidence="1">
    <location>
        <begin position="12"/>
        <end position="37"/>
    </location>
</feature>
<dbReference type="InterPro" id="IPR036259">
    <property type="entry name" value="MFS_trans_sf"/>
</dbReference>
<feature type="transmembrane region" description="Helical" evidence="1">
    <location>
        <begin position="379"/>
        <end position="398"/>
    </location>
</feature>
<feature type="transmembrane region" description="Helical" evidence="1">
    <location>
        <begin position="290"/>
        <end position="309"/>
    </location>
</feature>
<feature type="transmembrane region" description="Helical" evidence="1">
    <location>
        <begin position="81"/>
        <end position="99"/>
    </location>
</feature>
<dbReference type="PANTHER" id="PTHR23534:SF1">
    <property type="entry name" value="MAJOR FACILITATOR SUPERFAMILY PROTEIN"/>
    <property type="match status" value="1"/>
</dbReference>
<proteinExistence type="predicted"/>
<evidence type="ECO:0000313" key="3">
    <source>
        <dbReference type="EMBL" id="VAV94799.1"/>
    </source>
</evidence>
<dbReference type="InterPro" id="IPR011701">
    <property type="entry name" value="MFS"/>
</dbReference>
<reference evidence="3" key="1">
    <citation type="submission" date="2018-06" db="EMBL/GenBank/DDBJ databases">
        <authorList>
            <person name="Zhirakovskaya E."/>
        </authorList>
    </citation>
    <scope>NUCLEOTIDE SEQUENCE</scope>
</reference>
<feature type="transmembrane region" description="Helical" evidence="1">
    <location>
        <begin position="105"/>
        <end position="126"/>
    </location>
</feature>
<dbReference type="EMBL" id="UOEI01000135">
    <property type="protein sequence ID" value="VAV94799.1"/>
    <property type="molecule type" value="Genomic_DNA"/>
</dbReference>
<feature type="transmembrane region" description="Helical" evidence="1">
    <location>
        <begin position="263"/>
        <end position="283"/>
    </location>
</feature>
<feature type="transmembrane region" description="Helical" evidence="1">
    <location>
        <begin position="230"/>
        <end position="251"/>
    </location>
</feature>
<feature type="transmembrane region" description="Helical" evidence="1">
    <location>
        <begin position="172"/>
        <end position="194"/>
    </location>
</feature>
<protein>
    <recommendedName>
        <fullName evidence="2">Major facilitator superfamily (MFS) profile domain-containing protein</fullName>
    </recommendedName>
</protein>
<dbReference type="AlphaFoldDB" id="A0A3B0RSD9"/>
<evidence type="ECO:0000259" key="2">
    <source>
        <dbReference type="PROSITE" id="PS50850"/>
    </source>
</evidence>
<keyword evidence="1" id="KW-0472">Membrane</keyword>
<dbReference type="GO" id="GO:0022857">
    <property type="term" value="F:transmembrane transporter activity"/>
    <property type="evidence" value="ECO:0007669"/>
    <property type="project" value="InterPro"/>
</dbReference>
<sequence length="404" mass="41208">MTDVSEQTRTRLIGTLFAGNALTSTGYIGVVTVSTLISEQITGSTGLSGIPGTFGTIGVAAGAASLSALSLRIGRRPSFAAGYALATLGSVLAGLSIVLDSFTFLLIGMLAIGFGRSVGQLARYAAGDLRHADHRARAISLIVWASTIGAVVGPLLIGPTSAAASAGGVDELLGPIAIGIVGFGLGSLLMFAGLRPDPLTVAFVERDEETDAKPAPIVSLLRIPTVQLSLAALMTSQFVMALIMVMTPLYIRSHDGDLATVGWVMMAHTVGMFAIAPLTGWLVDRYGSSAIIVTAVGLLAGSGLIAAMANDAQTPILIIGLFVLGVGWNFGFVAGSTLLQDGLTIVDRLKIQGFADSATWITGAIGAGASGVIVATSSYVVLSLIGSALALVPLALWLKTRTAR</sequence>
<dbReference type="Gene3D" id="1.20.1250.20">
    <property type="entry name" value="MFS general substrate transporter like domains"/>
    <property type="match status" value="1"/>
</dbReference>
<dbReference type="InterPro" id="IPR020846">
    <property type="entry name" value="MFS_dom"/>
</dbReference>
<keyword evidence="1" id="KW-0812">Transmembrane</keyword>
<feature type="transmembrane region" description="Helical" evidence="1">
    <location>
        <begin position="138"/>
        <end position="157"/>
    </location>
</feature>
<accession>A0A3B0RSD9</accession>
<dbReference type="SUPFAM" id="SSF103473">
    <property type="entry name" value="MFS general substrate transporter"/>
    <property type="match status" value="1"/>
</dbReference>
<gene>
    <name evidence="3" type="ORF">MNBD_ACTINO01-1106</name>
</gene>
<feature type="domain" description="Major facilitator superfamily (MFS) profile" evidence="2">
    <location>
        <begin position="12"/>
        <end position="401"/>
    </location>
</feature>
<dbReference type="PANTHER" id="PTHR23534">
    <property type="entry name" value="MFS PERMEASE"/>
    <property type="match status" value="1"/>
</dbReference>
<dbReference type="Pfam" id="PF07690">
    <property type="entry name" value="MFS_1"/>
    <property type="match status" value="1"/>
</dbReference>
<feature type="transmembrane region" description="Helical" evidence="1">
    <location>
        <begin position="315"/>
        <end position="339"/>
    </location>
</feature>
<keyword evidence="1" id="KW-1133">Transmembrane helix</keyword>